<dbReference type="GO" id="GO:0001750">
    <property type="term" value="C:photoreceptor outer segment"/>
    <property type="evidence" value="ECO:0007669"/>
    <property type="project" value="TreeGrafter"/>
</dbReference>
<evidence type="ECO:0000259" key="18">
    <source>
        <dbReference type="PROSITE" id="PS50042"/>
    </source>
</evidence>
<feature type="compositionally biased region" description="Basic and acidic residues" evidence="17">
    <location>
        <begin position="252"/>
        <end position="262"/>
    </location>
</feature>
<evidence type="ECO:0000256" key="9">
    <source>
        <dbReference type="ARBA" id="ARBA00023065"/>
    </source>
</evidence>
<dbReference type="GeneID" id="103361892"/>
<evidence type="ECO:0000256" key="17">
    <source>
        <dbReference type="SAM" id="MobiDB-lite"/>
    </source>
</evidence>
<name>A0A9Y4KC70_9TELE</name>
<keyword evidence="9" id="KW-0406">Ion transport</keyword>
<gene>
    <name evidence="20" type="primary">LOC103361892</name>
</gene>
<feature type="compositionally biased region" description="Basic and acidic residues" evidence="17">
    <location>
        <begin position="16"/>
        <end position="28"/>
    </location>
</feature>
<feature type="region of interest" description="Disordered" evidence="17">
    <location>
        <begin position="403"/>
        <end position="537"/>
    </location>
</feature>
<feature type="compositionally biased region" description="Acidic residues" evidence="17">
    <location>
        <begin position="417"/>
        <end position="438"/>
    </location>
</feature>
<dbReference type="GO" id="GO:0017071">
    <property type="term" value="C:intracellular cyclic nucleotide activated cation channel complex"/>
    <property type="evidence" value="ECO:0007669"/>
    <property type="project" value="TreeGrafter"/>
</dbReference>
<feature type="compositionally biased region" description="Basic and acidic residues" evidence="17">
    <location>
        <begin position="45"/>
        <end position="67"/>
    </location>
</feature>
<feature type="region of interest" description="Disordered" evidence="17">
    <location>
        <begin position="226"/>
        <end position="266"/>
    </location>
</feature>
<evidence type="ECO:0000256" key="14">
    <source>
        <dbReference type="ARBA" id="ARBA00034430"/>
    </source>
</evidence>
<evidence type="ECO:0000256" key="13">
    <source>
        <dbReference type="ARBA" id="ARBA00023305"/>
    </source>
</evidence>
<dbReference type="FunFam" id="1.10.287.70:FF:000072">
    <property type="entry name" value="Cyclic nucleotide gated channel beta 3"/>
    <property type="match status" value="1"/>
</dbReference>
<dbReference type="InterPro" id="IPR018490">
    <property type="entry name" value="cNMP-bd_dom_sf"/>
</dbReference>
<keyword evidence="3" id="KW-0140">cGMP</keyword>
<evidence type="ECO:0000256" key="10">
    <source>
        <dbReference type="ARBA" id="ARBA00023136"/>
    </source>
</evidence>
<evidence type="ECO:0000256" key="15">
    <source>
        <dbReference type="ARBA" id="ARBA00036239"/>
    </source>
</evidence>
<evidence type="ECO:0000256" key="16">
    <source>
        <dbReference type="SAM" id="Coils"/>
    </source>
</evidence>
<feature type="coiled-coil region" evidence="16">
    <location>
        <begin position="353"/>
        <end position="380"/>
    </location>
</feature>
<dbReference type="InterPro" id="IPR014710">
    <property type="entry name" value="RmlC-like_jellyroll"/>
</dbReference>
<keyword evidence="6" id="KW-0547">Nucleotide-binding</keyword>
<dbReference type="CDD" id="cd00038">
    <property type="entry name" value="CAP_ED"/>
    <property type="match status" value="1"/>
</dbReference>
<dbReference type="GO" id="GO:0005222">
    <property type="term" value="F:intracellularly cAMP-activated cation channel activity"/>
    <property type="evidence" value="ECO:0007669"/>
    <property type="project" value="TreeGrafter"/>
</dbReference>
<feature type="compositionally biased region" description="Basic and acidic residues" evidence="17">
    <location>
        <begin position="315"/>
        <end position="326"/>
    </location>
</feature>
<feature type="compositionally biased region" description="Low complexity" evidence="17">
    <location>
        <begin position="233"/>
        <end position="250"/>
    </location>
</feature>
<dbReference type="GO" id="GO:0007601">
    <property type="term" value="P:visual perception"/>
    <property type="evidence" value="ECO:0007669"/>
    <property type="project" value="UniProtKB-KW"/>
</dbReference>
<keyword evidence="12" id="KW-0407">Ion channel</keyword>
<dbReference type="GO" id="GO:0030553">
    <property type="term" value="F:cGMP binding"/>
    <property type="evidence" value="ECO:0007669"/>
    <property type="project" value="UniProtKB-KW"/>
</dbReference>
<evidence type="ECO:0000256" key="11">
    <source>
        <dbReference type="ARBA" id="ARBA00023286"/>
    </source>
</evidence>
<organism evidence="19 20">
    <name type="scientific">Stegastes partitus</name>
    <name type="common">bicolor damselfish</name>
    <dbReference type="NCBI Taxonomy" id="144197"/>
    <lineage>
        <taxon>Eukaryota</taxon>
        <taxon>Metazoa</taxon>
        <taxon>Chordata</taxon>
        <taxon>Craniata</taxon>
        <taxon>Vertebrata</taxon>
        <taxon>Euteleostomi</taxon>
        <taxon>Actinopterygii</taxon>
        <taxon>Neopterygii</taxon>
        <taxon>Teleostei</taxon>
        <taxon>Neoteleostei</taxon>
        <taxon>Acanthomorphata</taxon>
        <taxon>Ovalentaria</taxon>
        <taxon>Pomacentridae</taxon>
        <taxon>Stegastes</taxon>
    </lineage>
</organism>
<comment type="subcellular location">
    <subcellularLocation>
        <location evidence="1">Membrane</location>
        <topology evidence="1">Multi-pass membrane protein</topology>
    </subcellularLocation>
</comment>
<dbReference type="Gene3D" id="2.60.120.10">
    <property type="entry name" value="Jelly Rolls"/>
    <property type="match status" value="1"/>
</dbReference>
<dbReference type="FunFam" id="2.60.120.10:FF:000020">
    <property type="entry name" value="Cyclic nucleotide-gated channel beta 3"/>
    <property type="match status" value="1"/>
</dbReference>
<keyword evidence="7" id="KW-1133">Transmembrane helix</keyword>
<accession>A0A9Y4KC70</accession>
<feature type="compositionally biased region" description="Basic and acidic residues" evidence="17">
    <location>
        <begin position="137"/>
        <end position="159"/>
    </location>
</feature>
<feature type="compositionally biased region" description="Pro residues" evidence="17">
    <location>
        <begin position="29"/>
        <end position="44"/>
    </location>
</feature>
<keyword evidence="5" id="KW-0812">Transmembrane</keyword>
<feature type="domain" description="Cyclic nucleotide-binding" evidence="18">
    <location>
        <begin position="962"/>
        <end position="1066"/>
    </location>
</feature>
<feature type="compositionally biased region" description="Polar residues" evidence="17">
    <location>
        <begin position="292"/>
        <end position="303"/>
    </location>
</feature>
<dbReference type="SMART" id="SM00100">
    <property type="entry name" value="cNMP"/>
    <property type="match status" value="1"/>
</dbReference>
<dbReference type="RefSeq" id="XP_008286326.1">
    <property type="nucleotide sequence ID" value="XM_008288104.1"/>
</dbReference>
<dbReference type="GO" id="GO:0005223">
    <property type="term" value="F:intracellularly cGMP-activated cation channel activity"/>
    <property type="evidence" value="ECO:0007669"/>
    <property type="project" value="TreeGrafter"/>
</dbReference>
<feature type="region of interest" description="Disordered" evidence="17">
    <location>
        <begin position="1"/>
        <end position="202"/>
    </location>
</feature>
<dbReference type="InterPro" id="IPR050866">
    <property type="entry name" value="CNG_cation_channel"/>
</dbReference>
<sequence length="1207" mass="132955">MLSWVVKVVPQPPEPPPKKVDEQKEVKPEAPPPAPAPAPAPPPVVEKKVTFQDECKVEAPKADKPKPEAQAAPGNGPVPGSQSGVLTWISGALPQPAVSPKLSRANSTATEEPAPARKGMMAWISQGLEKVVPQPDLKAKEPKEPKDTKDTKETKETKESPPAAEPPVEVCQKAAAPAAEPPMAVVEVESDKEDSKPFPPRMMDWIKHGIEKVVPQPEIHIRAKMDGNEKTEAPAAAKAEAPAAPAASKPNTDTEKSTKEAEQPPNMMGWIVNEIGRMLPQPVPKADAGSDDVQTISIPQTGTDLILEDVDDEDKETKKQNKEKKQVRPTYLHTEDAATQEDQLTPLMDSIKREAGEAVLAHMEERLQQERLEAARVAEDMARKAAEEAVRQLEVEHSAKIVIETLPEPNEQLPNIQEEENEDDPELQNLQEDSEDSTDNMGPEESKVTEENKKSTVEEEKIPHECLLDVCPEPAKPPSPPAEEVAPSSTDVEPASERRDLDSPTPQPITQQPEAQAAEAPPTAADQSSAAPKAGSGVPDICSPIQSFLLRFPLAAECLESCRKLMHDHNLSAPRLSMNPPPELTQLTQELQQIPKQAHQCSGLSKGSALKVEDAGKGKGLNIPQIITTPEPDTLTAPDISAGGDLSADEDDVELQQVGLKTLSDQADLLTADDEGRPLSAASVGSVVVQDRLNELVRLFKGRTERQKERLVDPDESEEESPSACTYKFTTQLQSPRNGMDVISLFPMEIFYYFTGVNSLLRFPRLLKYMVFFEFNDRMEAVMKKAYIYRVIRTSTYLLYSLHINACLFYWGSDYEGLGSTKWVYNGKGFAYIRCYYFAVKTLITIGGLPDPTTVFEICFQLINYFVGVFAFSIMIGQMRDVVGAATAGENYYRACMDSTVKYMNSYNIPREVQNRIKTWYDYTWKSQGMLDEQELLVQLPTKMRLDIAVDVNYAIVSKVALFQGCDRQMVFDMLTRLKSVVYLPGDFVCKKGEIGREMYIIKQGEVQVVGGPDLQTVFVTIRAGSVFGEISLLAGGGGNRRTANVKAHGFANLFILDKKDLAEILVHYPESQKLLRKKAKTMLTKDKKPDEKEGKEALEVIPPRPDTPKLFKAALKVTEQVGIEGTFSKLKAVYKSTDSPTQASPAMAPVPPPSPMHRRSPVPLSPAPHDGHDMVAETADSSVVIRMTPRQEGEELLSVEVPEKKE</sequence>
<keyword evidence="13" id="KW-0844">Vision</keyword>
<dbReference type="InterPro" id="IPR018488">
    <property type="entry name" value="cNMP-bd_CS"/>
</dbReference>
<keyword evidence="10" id="KW-0472">Membrane</keyword>
<dbReference type="Gene3D" id="1.10.287.630">
    <property type="entry name" value="Helix hairpin bin"/>
    <property type="match status" value="1"/>
</dbReference>
<feature type="region of interest" description="Disordered" evidence="17">
    <location>
        <begin position="280"/>
        <end position="341"/>
    </location>
</feature>
<dbReference type="FunFam" id="1.10.287.630:FF:000001">
    <property type="entry name" value="Cyclic nucleotide-gated channel alpha 3"/>
    <property type="match status" value="1"/>
</dbReference>
<proteinExistence type="predicted"/>
<evidence type="ECO:0000256" key="12">
    <source>
        <dbReference type="ARBA" id="ARBA00023303"/>
    </source>
</evidence>
<feature type="compositionally biased region" description="Low complexity" evidence="17">
    <location>
        <begin position="166"/>
        <end position="187"/>
    </location>
</feature>
<dbReference type="InterPro" id="IPR000595">
    <property type="entry name" value="cNMP-bd_dom"/>
</dbReference>
<evidence type="ECO:0000256" key="6">
    <source>
        <dbReference type="ARBA" id="ARBA00022741"/>
    </source>
</evidence>
<evidence type="ECO:0000313" key="20">
    <source>
        <dbReference type="RefSeq" id="XP_008286326.1"/>
    </source>
</evidence>
<feature type="compositionally biased region" description="Low complexity" evidence="17">
    <location>
        <begin position="508"/>
        <end position="525"/>
    </location>
</feature>
<feature type="compositionally biased region" description="Basic and acidic residues" evidence="17">
    <location>
        <begin position="444"/>
        <end position="467"/>
    </location>
</feature>
<keyword evidence="11" id="KW-1071">Ligand-gated ion channel</keyword>
<dbReference type="GO" id="GO:0005886">
    <property type="term" value="C:plasma membrane"/>
    <property type="evidence" value="ECO:0007669"/>
    <property type="project" value="TreeGrafter"/>
</dbReference>
<dbReference type="PROSITE" id="PS00889">
    <property type="entry name" value="CNMP_BINDING_2"/>
    <property type="match status" value="1"/>
</dbReference>
<evidence type="ECO:0000313" key="19">
    <source>
        <dbReference type="Proteomes" id="UP000694891"/>
    </source>
</evidence>
<keyword evidence="8" id="KW-0142">cGMP-binding</keyword>
<evidence type="ECO:0000256" key="3">
    <source>
        <dbReference type="ARBA" id="ARBA00022535"/>
    </source>
</evidence>
<comment type="catalytic activity">
    <reaction evidence="15">
        <text>Na(+)(in) = Na(+)(out)</text>
        <dbReference type="Rhea" id="RHEA:34963"/>
        <dbReference type="ChEBI" id="CHEBI:29101"/>
    </reaction>
</comment>
<protein>
    <submittedName>
        <fullName evidence="20">Cyclic nucleotide-gated cation channel beta-1-like</fullName>
    </submittedName>
</protein>
<dbReference type="Pfam" id="PF00027">
    <property type="entry name" value="cNMP_binding"/>
    <property type="match status" value="1"/>
</dbReference>
<keyword evidence="2" id="KW-0813">Transport</keyword>
<dbReference type="PANTHER" id="PTHR45638:SF16">
    <property type="entry name" value="CYCLIC NUCLEOTIDE-GATED CATION CHANNEL BETA-1"/>
    <property type="match status" value="1"/>
</dbReference>
<evidence type="ECO:0000256" key="5">
    <source>
        <dbReference type="ARBA" id="ARBA00022692"/>
    </source>
</evidence>
<feature type="region of interest" description="Disordered" evidence="17">
    <location>
        <begin position="1139"/>
        <end position="1183"/>
    </location>
</feature>
<evidence type="ECO:0000256" key="8">
    <source>
        <dbReference type="ARBA" id="ARBA00022992"/>
    </source>
</evidence>
<comment type="catalytic activity">
    <reaction evidence="14">
        <text>K(+)(in) = K(+)(out)</text>
        <dbReference type="Rhea" id="RHEA:29463"/>
        <dbReference type="ChEBI" id="CHEBI:29103"/>
    </reaction>
</comment>
<dbReference type="GO" id="GO:0001895">
    <property type="term" value="P:retina homeostasis"/>
    <property type="evidence" value="ECO:0007669"/>
    <property type="project" value="TreeGrafter"/>
</dbReference>
<keyword evidence="4" id="KW-0716">Sensory transduction</keyword>
<dbReference type="AlphaFoldDB" id="A0A9Y4KC70"/>
<keyword evidence="16" id="KW-0175">Coiled coil</keyword>
<reference evidence="20" key="1">
    <citation type="submission" date="2025-08" db="UniProtKB">
        <authorList>
            <consortium name="RefSeq"/>
        </authorList>
    </citation>
    <scope>IDENTIFICATION</scope>
</reference>
<dbReference type="Gene3D" id="1.10.287.70">
    <property type="match status" value="1"/>
</dbReference>
<keyword evidence="19" id="KW-1185">Reference proteome</keyword>
<evidence type="ECO:0000256" key="7">
    <source>
        <dbReference type="ARBA" id="ARBA00022989"/>
    </source>
</evidence>
<dbReference type="PROSITE" id="PS50042">
    <property type="entry name" value="CNMP_BINDING_3"/>
    <property type="match status" value="1"/>
</dbReference>
<dbReference type="PANTHER" id="PTHR45638">
    <property type="entry name" value="CYCLIC NUCLEOTIDE-GATED CATION CHANNEL SUBUNIT A"/>
    <property type="match status" value="1"/>
</dbReference>
<evidence type="ECO:0000256" key="1">
    <source>
        <dbReference type="ARBA" id="ARBA00004141"/>
    </source>
</evidence>
<dbReference type="Proteomes" id="UP000694891">
    <property type="component" value="Unplaced"/>
</dbReference>
<evidence type="ECO:0000256" key="4">
    <source>
        <dbReference type="ARBA" id="ARBA00022606"/>
    </source>
</evidence>
<dbReference type="SUPFAM" id="SSF51206">
    <property type="entry name" value="cAMP-binding domain-like"/>
    <property type="match status" value="1"/>
</dbReference>
<dbReference type="PROSITE" id="PS00888">
    <property type="entry name" value="CNMP_BINDING_1"/>
    <property type="match status" value="1"/>
</dbReference>
<evidence type="ECO:0000256" key="2">
    <source>
        <dbReference type="ARBA" id="ARBA00022448"/>
    </source>
</evidence>
<dbReference type="SUPFAM" id="SSF81324">
    <property type="entry name" value="Voltage-gated potassium channels"/>
    <property type="match status" value="1"/>
</dbReference>
<dbReference type="GO" id="GO:0044877">
    <property type="term" value="F:protein-containing complex binding"/>
    <property type="evidence" value="ECO:0007669"/>
    <property type="project" value="TreeGrafter"/>
</dbReference>